<keyword evidence="1" id="KW-0233">DNA recombination</keyword>
<evidence type="ECO:0000313" key="4">
    <source>
        <dbReference type="EMBL" id="QXE90120.1"/>
    </source>
</evidence>
<dbReference type="PANTHER" id="PTHR10302:SF27">
    <property type="entry name" value="SINGLE-STRANDED DNA-BINDING PROTEIN"/>
    <property type="match status" value="1"/>
</dbReference>
<dbReference type="GO" id="GO:0003677">
    <property type="term" value="F:DNA binding"/>
    <property type="evidence" value="ECO:0007669"/>
    <property type="project" value="UniProtKB-KW"/>
</dbReference>
<feature type="region of interest" description="Disordered" evidence="3">
    <location>
        <begin position="106"/>
        <end position="147"/>
    </location>
</feature>
<dbReference type="PIRSF" id="PIRSF002070">
    <property type="entry name" value="SSB"/>
    <property type="match status" value="1"/>
</dbReference>
<dbReference type="InterPro" id="IPR011344">
    <property type="entry name" value="ssDNA-bd"/>
</dbReference>
<keyword evidence="1" id="KW-0227">DNA damage</keyword>
<comment type="function">
    <text evidence="1">Plays an important role in DNA replication, recombination and repair. Binds to ssDNA and to an array of partner proteins to recruit them to their sites of action during DNA metabolism.</text>
</comment>
<feature type="short sequence motif" description="Important for interaction with partner proteins" evidence="1">
    <location>
        <begin position="142"/>
        <end position="147"/>
    </location>
</feature>
<dbReference type="PROSITE" id="PS50935">
    <property type="entry name" value="SSB"/>
    <property type="match status" value="1"/>
</dbReference>
<dbReference type="PANTHER" id="PTHR10302">
    <property type="entry name" value="SINGLE-STRANDED DNA-BINDING PROTEIN"/>
    <property type="match status" value="1"/>
</dbReference>
<dbReference type="HAMAP" id="MF_00984">
    <property type="entry name" value="SSB"/>
    <property type="match status" value="1"/>
</dbReference>
<dbReference type="CDD" id="cd04496">
    <property type="entry name" value="SSB_OBF"/>
    <property type="match status" value="1"/>
</dbReference>
<name>A0ABX8LKN3_9BACT</name>
<proteinExistence type="inferred from homology"/>
<reference evidence="4 5" key="1">
    <citation type="submission" date="2021-06" db="EMBL/GenBank/DDBJ databases">
        <title>Gemonas diversity in paddy soil.</title>
        <authorList>
            <person name="Liu G."/>
        </authorList>
    </citation>
    <scope>NUCLEOTIDE SEQUENCE [LARGE SCALE GENOMIC DNA]</scope>
    <source>
        <strain evidence="4 5">RG2</strain>
    </source>
</reference>
<dbReference type="Proteomes" id="UP000683559">
    <property type="component" value="Chromosome"/>
</dbReference>
<organism evidence="4 5">
    <name type="scientific">Geomonas subterranea</name>
    <dbReference type="NCBI Taxonomy" id="2847989"/>
    <lineage>
        <taxon>Bacteria</taxon>
        <taxon>Pseudomonadati</taxon>
        <taxon>Thermodesulfobacteriota</taxon>
        <taxon>Desulfuromonadia</taxon>
        <taxon>Geobacterales</taxon>
        <taxon>Geobacteraceae</taxon>
        <taxon>Geomonas</taxon>
    </lineage>
</organism>
<dbReference type="Pfam" id="PF00436">
    <property type="entry name" value="SSB"/>
    <property type="match status" value="1"/>
</dbReference>
<keyword evidence="1" id="KW-0235">DNA replication</keyword>
<protein>
    <recommendedName>
        <fullName evidence="1 2">Single-stranded DNA-binding protein</fullName>
        <shortName evidence="1">SSB</shortName>
    </recommendedName>
</protein>
<dbReference type="NCBIfam" id="TIGR00621">
    <property type="entry name" value="ssb"/>
    <property type="match status" value="1"/>
</dbReference>
<dbReference type="InterPro" id="IPR000424">
    <property type="entry name" value="Primosome_PriB/ssb"/>
</dbReference>
<accession>A0ABX8LKN3</accession>
<gene>
    <name evidence="4" type="ORF">KP001_17115</name>
</gene>
<keyword evidence="1 2" id="KW-0238">DNA-binding</keyword>
<feature type="compositionally biased region" description="Gly residues" evidence="3">
    <location>
        <begin position="111"/>
        <end position="122"/>
    </location>
</feature>
<evidence type="ECO:0000256" key="3">
    <source>
        <dbReference type="SAM" id="MobiDB-lite"/>
    </source>
</evidence>
<comment type="caution">
    <text evidence="1">Lacks conserved residue(s) required for the propagation of feature annotation.</text>
</comment>
<dbReference type="EMBL" id="CP077683">
    <property type="protein sequence ID" value="QXE90120.1"/>
    <property type="molecule type" value="Genomic_DNA"/>
</dbReference>
<evidence type="ECO:0000313" key="5">
    <source>
        <dbReference type="Proteomes" id="UP000683559"/>
    </source>
</evidence>
<evidence type="ECO:0000256" key="1">
    <source>
        <dbReference type="HAMAP-Rule" id="MF_00984"/>
    </source>
</evidence>
<dbReference type="RefSeq" id="WP_217286782.1">
    <property type="nucleotide sequence ID" value="NZ_CP077683.1"/>
</dbReference>
<keyword evidence="5" id="KW-1185">Reference proteome</keyword>
<comment type="subunit">
    <text evidence="1">Homotetramer.</text>
</comment>
<keyword evidence="1" id="KW-0234">DNA repair</keyword>
<sequence>MASLNKVMLIGNLGKDPEVRYTAGGTAVASFSLATTDRIKGKDGNWEDKTEWHNITLWARLAEIAGEYLSKGKTVYIEGRLQTRKWTDKDGKDRYTTEIVGEKMQMLSAKGEGGGQRQGGGRPQQQDYNQGGGYEEPTFNPDDEIPF</sequence>
<evidence type="ECO:0000256" key="2">
    <source>
        <dbReference type="PIRNR" id="PIRNR002070"/>
    </source>
</evidence>